<dbReference type="EMBL" id="LBBT01000066">
    <property type="protein sequence ID" value="KKY02429.1"/>
    <property type="molecule type" value="Genomic_DNA"/>
</dbReference>
<proteinExistence type="predicted"/>
<dbReference type="PATRIC" id="fig|1629550.3.peg.3345"/>
<sequence length="189" mass="21722">MSISSIEIVKIHNKSFRANIYNIEPFRMIGLIDVDIQYDGETERVTLPFYRSSGTNNGKMKGLWYPIVGIKTHTGPFTEFTDFINSALTASTRRGIGKEGWLAKSLFFQDDYVPKSRIRGFSNGKHYEALLETGKILRYLYEKGSYYEMYYLTPQVLNSTVASNEIYPGNQHSQRRNFDRFIADIVKGA</sequence>
<protein>
    <submittedName>
        <fullName evidence="1">Uncharacterized protein</fullName>
    </submittedName>
</protein>
<dbReference type="Proteomes" id="UP000034407">
    <property type="component" value="Unassembled WGS sequence"/>
</dbReference>
<evidence type="ECO:0000313" key="2">
    <source>
        <dbReference type="Proteomes" id="UP000034407"/>
    </source>
</evidence>
<reference evidence="1 2" key="1">
    <citation type="submission" date="2015-04" db="EMBL/GenBank/DDBJ databases">
        <title>Microcin producing Clostridium sp. JC272T.</title>
        <authorList>
            <person name="Jyothsna T."/>
            <person name="Sasikala C."/>
            <person name="Ramana C."/>
        </authorList>
    </citation>
    <scope>NUCLEOTIDE SEQUENCE [LARGE SCALE GENOMIC DNA]</scope>
    <source>
        <strain evidence="1 2">JC272</strain>
    </source>
</reference>
<name>A0A0M3DLV7_9FIRM</name>
<gene>
    <name evidence="1" type="ORF">VN21_03230</name>
</gene>
<organism evidence="1 2">
    <name type="scientific">Paraclostridium benzoelyticum</name>
    <dbReference type="NCBI Taxonomy" id="1629550"/>
    <lineage>
        <taxon>Bacteria</taxon>
        <taxon>Bacillati</taxon>
        <taxon>Bacillota</taxon>
        <taxon>Clostridia</taxon>
        <taxon>Peptostreptococcales</taxon>
        <taxon>Peptostreptococcaceae</taxon>
        <taxon>Paraclostridium</taxon>
    </lineage>
</organism>
<dbReference type="RefSeq" id="WP_046822025.1">
    <property type="nucleotide sequence ID" value="NZ_JBCLWQ010000002.1"/>
</dbReference>
<evidence type="ECO:0000313" key="1">
    <source>
        <dbReference type="EMBL" id="KKY02429.1"/>
    </source>
</evidence>
<accession>A0A0M3DLV7</accession>
<dbReference type="OrthoDB" id="1756662at2"/>
<comment type="caution">
    <text evidence="1">The sequence shown here is derived from an EMBL/GenBank/DDBJ whole genome shotgun (WGS) entry which is preliminary data.</text>
</comment>
<keyword evidence="2" id="KW-1185">Reference proteome</keyword>
<dbReference type="AlphaFoldDB" id="A0A0M3DLV7"/>